<comment type="caution">
    <text evidence="1">The sequence shown here is derived from an EMBL/GenBank/DDBJ whole genome shotgun (WGS) entry which is preliminary data.</text>
</comment>
<dbReference type="OrthoDB" id="573733at2"/>
<dbReference type="AlphaFoldDB" id="A0A0M1N2G3"/>
<sequence>MKPSKFPKEQRDQLIELIQDYFETERGETLGHLAAEGVLDFFVETLGPHLYNQALSDCRTVVNQRMISLEEDIYALEKKVKRTR</sequence>
<dbReference type="Proteomes" id="UP000036932">
    <property type="component" value="Unassembled WGS sequence"/>
</dbReference>
<accession>A0A0M1N2G3</accession>
<gene>
    <name evidence="1" type="ORF">AM231_26745</name>
</gene>
<dbReference type="PATRIC" id="fig|1705565.3.peg.1565"/>
<dbReference type="InterPro" id="IPR018680">
    <property type="entry name" value="DUF2164"/>
</dbReference>
<dbReference type="EMBL" id="LIUT01000008">
    <property type="protein sequence ID" value="KOR76225.1"/>
    <property type="molecule type" value="Genomic_DNA"/>
</dbReference>
<keyword evidence="2" id="KW-1185">Reference proteome</keyword>
<protein>
    <recommendedName>
        <fullName evidence="3">DUF2164 domain-containing protein</fullName>
    </recommendedName>
</protein>
<reference evidence="2" key="1">
    <citation type="submission" date="2015-08" db="EMBL/GenBank/DDBJ databases">
        <title>Genome sequencing project for genomic taxonomy and phylogenomics of Bacillus-like bacteria.</title>
        <authorList>
            <person name="Liu B."/>
            <person name="Wang J."/>
            <person name="Zhu Y."/>
            <person name="Liu G."/>
            <person name="Chen Q."/>
            <person name="Chen Z."/>
            <person name="Lan J."/>
            <person name="Che J."/>
            <person name="Ge C."/>
            <person name="Shi H."/>
            <person name="Pan Z."/>
            <person name="Liu X."/>
        </authorList>
    </citation>
    <scope>NUCLEOTIDE SEQUENCE [LARGE SCALE GENOMIC DNA]</scope>
    <source>
        <strain evidence="2">FJAT-22460</strain>
    </source>
</reference>
<dbReference type="Pfam" id="PF09932">
    <property type="entry name" value="DUF2164"/>
    <property type="match status" value="1"/>
</dbReference>
<organism evidence="1 2">
    <name type="scientific">Paenibacillus solani</name>
    <dbReference type="NCBI Taxonomy" id="1705565"/>
    <lineage>
        <taxon>Bacteria</taxon>
        <taxon>Bacillati</taxon>
        <taxon>Bacillota</taxon>
        <taxon>Bacilli</taxon>
        <taxon>Bacillales</taxon>
        <taxon>Paenibacillaceae</taxon>
        <taxon>Paenibacillus</taxon>
    </lineage>
</organism>
<name>A0A0M1N2G3_9BACL</name>
<proteinExistence type="predicted"/>
<evidence type="ECO:0008006" key="3">
    <source>
        <dbReference type="Google" id="ProtNLM"/>
    </source>
</evidence>
<dbReference type="RefSeq" id="WP_054405364.1">
    <property type="nucleotide sequence ID" value="NZ_LIUT01000008.1"/>
</dbReference>
<evidence type="ECO:0000313" key="2">
    <source>
        <dbReference type="Proteomes" id="UP000036932"/>
    </source>
</evidence>
<evidence type="ECO:0000313" key="1">
    <source>
        <dbReference type="EMBL" id="KOR76225.1"/>
    </source>
</evidence>